<dbReference type="EMBL" id="KZ824938">
    <property type="protein sequence ID" value="RAH73740.1"/>
    <property type="molecule type" value="Genomic_DNA"/>
</dbReference>
<organism evidence="1 2">
    <name type="scientific">Aspergillus aculeatinus CBS 121060</name>
    <dbReference type="NCBI Taxonomy" id="1448322"/>
    <lineage>
        <taxon>Eukaryota</taxon>
        <taxon>Fungi</taxon>
        <taxon>Dikarya</taxon>
        <taxon>Ascomycota</taxon>
        <taxon>Pezizomycotina</taxon>
        <taxon>Eurotiomycetes</taxon>
        <taxon>Eurotiomycetidae</taxon>
        <taxon>Eurotiales</taxon>
        <taxon>Aspergillaceae</taxon>
        <taxon>Aspergillus</taxon>
        <taxon>Aspergillus subgen. Circumdati</taxon>
    </lineage>
</organism>
<accession>A0ACD1HJK3</accession>
<protein>
    <submittedName>
        <fullName evidence="1">Uncharacterized protein</fullName>
    </submittedName>
</protein>
<dbReference type="Proteomes" id="UP000249661">
    <property type="component" value="Unassembled WGS sequence"/>
</dbReference>
<proteinExistence type="predicted"/>
<reference evidence="1" key="1">
    <citation type="submission" date="2018-02" db="EMBL/GenBank/DDBJ databases">
        <title>The genomes of Aspergillus section Nigri reveals drivers in fungal speciation.</title>
        <authorList>
            <consortium name="DOE Joint Genome Institute"/>
            <person name="Vesth T.C."/>
            <person name="Nybo J."/>
            <person name="Theobald S."/>
            <person name="Brandl J."/>
            <person name="Frisvad J.C."/>
            <person name="Nielsen K.F."/>
            <person name="Lyhne E.K."/>
            <person name="Kogle M.E."/>
            <person name="Kuo A."/>
            <person name="Riley R."/>
            <person name="Clum A."/>
            <person name="Nolan M."/>
            <person name="Lipzen A."/>
            <person name="Salamov A."/>
            <person name="Henrissat B."/>
            <person name="Wiebenga A."/>
            <person name="De vries R.P."/>
            <person name="Grigoriev I.V."/>
            <person name="Mortensen U.H."/>
            <person name="Andersen M.R."/>
            <person name="Baker S.E."/>
        </authorList>
    </citation>
    <scope>NUCLEOTIDE SEQUENCE</scope>
    <source>
        <strain evidence="1">CBS 121060</strain>
    </source>
</reference>
<gene>
    <name evidence="1" type="ORF">BO66DRAFT_205084</name>
</gene>
<keyword evidence="2" id="KW-1185">Reference proteome</keyword>
<evidence type="ECO:0000313" key="1">
    <source>
        <dbReference type="EMBL" id="RAH73740.1"/>
    </source>
</evidence>
<sequence length="202" mass="21502">MARKKPGEGVCISLLIGCPICLMARVSARVSAREEKRRAQAAQSLKQAKESLTGSSSVRWWQIAYKGPFPSSSSLRIFFFIHLHLREVVPTPVPNLPSIVSGERAGTRTARCRTMLVECVFVVGSAGAIILCSGRQPSGKTGIGAVHFRSVPTAVISTGEMEMGSGIPTRIAESVRSLCVCNGGKEASNCAVITGSISTLRR</sequence>
<evidence type="ECO:0000313" key="2">
    <source>
        <dbReference type="Proteomes" id="UP000249661"/>
    </source>
</evidence>
<name>A0ACD1HJK3_9EURO</name>